<dbReference type="InterPro" id="IPR013130">
    <property type="entry name" value="Fe3_Rdtase_TM_dom"/>
</dbReference>
<dbReference type="HAMAP" id="MF_01207">
    <property type="entry name" value="MsrQ"/>
    <property type="match status" value="1"/>
</dbReference>
<dbReference type="GO" id="GO:0009055">
    <property type="term" value="F:electron transfer activity"/>
    <property type="evidence" value="ECO:0007669"/>
    <property type="project" value="UniProtKB-UniRule"/>
</dbReference>
<keyword evidence="7" id="KW-0285">Flavoprotein</keyword>
<dbReference type="GO" id="GO:0010181">
    <property type="term" value="F:FMN binding"/>
    <property type="evidence" value="ECO:0007669"/>
    <property type="project" value="UniProtKB-UniRule"/>
</dbReference>
<evidence type="ECO:0000256" key="1">
    <source>
        <dbReference type="ARBA" id="ARBA00004141"/>
    </source>
</evidence>
<feature type="transmembrane region" description="Helical" evidence="7">
    <location>
        <begin position="53"/>
        <end position="72"/>
    </location>
</feature>
<feature type="transmembrane region" description="Helical" evidence="7">
    <location>
        <begin position="84"/>
        <end position="102"/>
    </location>
</feature>
<keyword evidence="2 7" id="KW-0813">Transport</keyword>
<dbReference type="GO" id="GO:0016679">
    <property type="term" value="F:oxidoreductase activity, acting on diphenols and related substances as donors"/>
    <property type="evidence" value="ECO:0007669"/>
    <property type="project" value="TreeGrafter"/>
</dbReference>
<keyword evidence="6 7" id="KW-0472">Membrane</keyword>
<dbReference type="NCBIfam" id="NF003833">
    <property type="entry name" value="PRK05419.1-5"/>
    <property type="match status" value="1"/>
</dbReference>
<comment type="subunit">
    <text evidence="7">Heterodimer of a catalytic subunit (MsrP) and a heme-binding subunit (MsrQ).</text>
</comment>
<keyword evidence="7" id="KW-0349">Heme</keyword>
<feature type="transmembrane region" description="Helical" evidence="7">
    <location>
        <begin position="181"/>
        <end position="199"/>
    </location>
</feature>
<feature type="transmembrane region" description="Helical" evidence="7">
    <location>
        <begin position="156"/>
        <end position="175"/>
    </location>
</feature>
<dbReference type="STRING" id="571298.SAMN04488026_105036"/>
<evidence type="ECO:0000256" key="6">
    <source>
        <dbReference type="ARBA" id="ARBA00023136"/>
    </source>
</evidence>
<keyword evidence="10" id="KW-1185">Reference proteome</keyword>
<dbReference type="PANTHER" id="PTHR36964:SF1">
    <property type="entry name" value="PROTEIN-METHIONINE-SULFOXIDE REDUCTASE HEME-BINDING SUBUNIT MSRQ"/>
    <property type="match status" value="1"/>
</dbReference>
<dbReference type="AlphaFoldDB" id="A0A1G9E4L9"/>
<dbReference type="GO" id="GO:0020037">
    <property type="term" value="F:heme binding"/>
    <property type="evidence" value="ECO:0007669"/>
    <property type="project" value="UniProtKB-UniRule"/>
</dbReference>
<feature type="domain" description="Ferric oxidoreductase" evidence="8">
    <location>
        <begin position="53"/>
        <end position="164"/>
    </location>
</feature>
<feature type="transmembrane region" description="Helical" evidence="7">
    <location>
        <begin position="114"/>
        <end position="135"/>
    </location>
</feature>
<comment type="subcellular location">
    <subcellularLocation>
        <location evidence="7">Cell membrane</location>
        <topology evidence="7">Multi-pass membrane protein</topology>
    </subcellularLocation>
    <subcellularLocation>
        <location evidence="1">Membrane</location>
        <topology evidence="1">Multi-pass membrane protein</topology>
    </subcellularLocation>
</comment>
<dbReference type="InterPro" id="IPR022837">
    <property type="entry name" value="MsrQ-like"/>
</dbReference>
<dbReference type="Proteomes" id="UP000199382">
    <property type="component" value="Unassembled WGS sequence"/>
</dbReference>
<comment type="similarity">
    <text evidence="7">Belongs to the MsrQ family.</text>
</comment>
<proteinExistence type="inferred from homology"/>
<comment type="cofactor">
    <cofactor evidence="7">
        <name>FMN</name>
        <dbReference type="ChEBI" id="CHEBI:58210"/>
    </cofactor>
    <text evidence="7">Binds 1 FMN per subunit.</text>
</comment>
<evidence type="ECO:0000256" key="7">
    <source>
        <dbReference type="HAMAP-Rule" id="MF_01207"/>
    </source>
</evidence>
<keyword evidence="3 7" id="KW-0812">Transmembrane</keyword>
<evidence type="ECO:0000313" key="9">
    <source>
        <dbReference type="EMBL" id="SDK71048.1"/>
    </source>
</evidence>
<feature type="transmembrane region" description="Helical" evidence="7">
    <location>
        <begin position="15"/>
        <end position="33"/>
    </location>
</feature>
<keyword evidence="7" id="KW-0249">Electron transport</keyword>
<evidence type="ECO:0000313" key="10">
    <source>
        <dbReference type="Proteomes" id="UP000199382"/>
    </source>
</evidence>
<dbReference type="Pfam" id="PF01794">
    <property type="entry name" value="Ferric_reduct"/>
    <property type="match status" value="1"/>
</dbReference>
<dbReference type="GO" id="GO:0030091">
    <property type="term" value="P:protein repair"/>
    <property type="evidence" value="ECO:0007669"/>
    <property type="project" value="UniProtKB-UniRule"/>
</dbReference>
<reference evidence="9 10" key="1">
    <citation type="submission" date="2016-10" db="EMBL/GenBank/DDBJ databases">
        <authorList>
            <person name="de Groot N.N."/>
        </authorList>
    </citation>
    <scope>NUCLEOTIDE SEQUENCE [LARGE SCALE GENOMIC DNA]</scope>
    <source>
        <strain evidence="9 10">DSM 25294</strain>
    </source>
</reference>
<keyword evidence="7" id="KW-0479">Metal-binding</keyword>
<organism evidence="9 10">
    <name type="scientific">Aliiruegeria lutimaris</name>
    <dbReference type="NCBI Taxonomy" id="571298"/>
    <lineage>
        <taxon>Bacteria</taxon>
        <taxon>Pseudomonadati</taxon>
        <taxon>Pseudomonadota</taxon>
        <taxon>Alphaproteobacteria</taxon>
        <taxon>Rhodobacterales</taxon>
        <taxon>Roseobacteraceae</taxon>
        <taxon>Aliiruegeria</taxon>
    </lineage>
</organism>
<keyword evidence="4 7" id="KW-1133">Transmembrane helix</keyword>
<sequence length="208" mass="23625">MLLVIEAMNKALRRVPAWPLYPLGALPVLWLFWQGVQGGLGVDPAKAIEHRLGLWGLWLLIAGLAVTPLGRFAGLRLIKFRRAIGLLAFFYILTHLLVWLVLDVQIPAQIWADIVKRPYITIGMAAFVMMVPLALTSNNWSLRKLGPVRWRRLHRLTYILVPLGAVHFVMVVKGWQMEPFYYLGIVLVLLVLRLVPTAIPARRRALKS</sequence>
<keyword evidence="7" id="KW-0288">FMN</keyword>
<dbReference type="GO" id="GO:0005886">
    <property type="term" value="C:plasma membrane"/>
    <property type="evidence" value="ECO:0007669"/>
    <property type="project" value="UniProtKB-SubCell"/>
</dbReference>
<evidence type="ECO:0000256" key="5">
    <source>
        <dbReference type="ARBA" id="ARBA00023004"/>
    </source>
</evidence>
<protein>
    <recommendedName>
        <fullName evidence="7">Protein-methionine-sulfoxide reductase heme-binding subunit MsrQ</fullName>
    </recommendedName>
    <alternativeName>
        <fullName evidence="7">Flavocytochrome MsrQ</fullName>
    </alternativeName>
</protein>
<keyword evidence="5 7" id="KW-0408">Iron</keyword>
<accession>A0A1G9E4L9</accession>
<dbReference type="EMBL" id="FNEK01000050">
    <property type="protein sequence ID" value="SDK71048.1"/>
    <property type="molecule type" value="Genomic_DNA"/>
</dbReference>
<comment type="function">
    <text evidence="7">Part of the MsrPQ system that repairs oxidized periplasmic proteins containing methionine sulfoxide residues (Met-O), using respiratory chain electrons. Thus protects these proteins from oxidative-stress damage caused by reactive species of oxygen and chlorine generated by the host defense mechanisms. MsrPQ is essential for the maintenance of envelope integrity under bleach stress, rescuing a wide series of structurally unrelated periplasmic proteins from methionine oxidation. MsrQ provides electrons for reduction to the reductase catalytic subunit MsrP, using the quinone pool of the respiratory chain.</text>
</comment>
<evidence type="ECO:0000259" key="8">
    <source>
        <dbReference type="Pfam" id="PF01794"/>
    </source>
</evidence>
<evidence type="ECO:0000256" key="3">
    <source>
        <dbReference type="ARBA" id="ARBA00022692"/>
    </source>
</evidence>
<evidence type="ECO:0000256" key="4">
    <source>
        <dbReference type="ARBA" id="ARBA00022989"/>
    </source>
</evidence>
<name>A0A1G9E4L9_9RHOB</name>
<dbReference type="PANTHER" id="PTHR36964">
    <property type="entry name" value="PROTEIN-METHIONINE-SULFOXIDE REDUCTASE HEME-BINDING SUBUNIT MSRQ"/>
    <property type="match status" value="1"/>
</dbReference>
<gene>
    <name evidence="7" type="primary">msrQ</name>
    <name evidence="9" type="ORF">SAMN04488026_105036</name>
</gene>
<dbReference type="GO" id="GO:0046872">
    <property type="term" value="F:metal ion binding"/>
    <property type="evidence" value="ECO:0007669"/>
    <property type="project" value="UniProtKB-KW"/>
</dbReference>
<keyword evidence="7" id="KW-1003">Cell membrane</keyword>
<comment type="cofactor">
    <cofactor evidence="7">
        <name>heme b</name>
        <dbReference type="ChEBI" id="CHEBI:60344"/>
    </cofactor>
    <text evidence="7">Binds 1 heme b (iron(II)-protoporphyrin IX) group per subunit.</text>
</comment>
<evidence type="ECO:0000256" key="2">
    <source>
        <dbReference type="ARBA" id="ARBA00022448"/>
    </source>
</evidence>